<keyword evidence="2" id="KW-1185">Reference proteome</keyword>
<accession>A0A4C2ADH0</accession>
<gene>
    <name evidence="1" type="ORF">EVAR_90266_1</name>
</gene>
<name>A0A4C2ADH0_EUMVA</name>
<reference evidence="1 2" key="1">
    <citation type="journal article" date="2019" name="Commun. Biol.">
        <title>The bagworm genome reveals a unique fibroin gene that provides high tensile strength.</title>
        <authorList>
            <person name="Kono N."/>
            <person name="Nakamura H."/>
            <person name="Ohtoshi R."/>
            <person name="Tomita M."/>
            <person name="Numata K."/>
            <person name="Arakawa K."/>
        </authorList>
    </citation>
    <scope>NUCLEOTIDE SEQUENCE [LARGE SCALE GENOMIC DNA]</scope>
</reference>
<evidence type="ECO:0000313" key="1">
    <source>
        <dbReference type="EMBL" id="GBP98118.1"/>
    </source>
</evidence>
<dbReference type="EMBL" id="BGZK01003072">
    <property type="protein sequence ID" value="GBP98118.1"/>
    <property type="molecule type" value="Genomic_DNA"/>
</dbReference>
<comment type="caution">
    <text evidence="1">The sequence shown here is derived from an EMBL/GenBank/DDBJ whole genome shotgun (WGS) entry which is preliminary data.</text>
</comment>
<sequence>MPLIVFVFHPALLRSQQPHQSEHLLRLIQQKKVSKKEELLQLMTFGAGNCSCCVYSVSAAAALVHVRQLGGSCPVLKSFVILHRRHLRRVKSCSVLSDDGSSGSDSTIRALRLRTRTTLKVVRSRSASEKANRSNISIRFHMELDQLRPIHLIKWIRRHHRTPLQFRIRRMRSKMTSSIKDIPSPPCMDCWKRWKATQPSTGGLEQDRVNKEMCKTSPKYAAYQALLSLL</sequence>
<dbReference type="Proteomes" id="UP000299102">
    <property type="component" value="Unassembled WGS sequence"/>
</dbReference>
<organism evidence="1 2">
    <name type="scientific">Eumeta variegata</name>
    <name type="common">Bagworm moth</name>
    <name type="synonym">Eumeta japonica</name>
    <dbReference type="NCBI Taxonomy" id="151549"/>
    <lineage>
        <taxon>Eukaryota</taxon>
        <taxon>Metazoa</taxon>
        <taxon>Ecdysozoa</taxon>
        <taxon>Arthropoda</taxon>
        <taxon>Hexapoda</taxon>
        <taxon>Insecta</taxon>
        <taxon>Pterygota</taxon>
        <taxon>Neoptera</taxon>
        <taxon>Endopterygota</taxon>
        <taxon>Lepidoptera</taxon>
        <taxon>Glossata</taxon>
        <taxon>Ditrysia</taxon>
        <taxon>Tineoidea</taxon>
        <taxon>Psychidae</taxon>
        <taxon>Oiketicinae</taxon>
        <taxon>Eumeta</taxon>
    </lineage>
</organism>
<evidence type="ECO:0000313" key="2">
    <source>
        <dbReference type="Proteomes" id="UP000299102"/>
    </source>
</evidence>
<protein>
    <submittedName>
        <fullName evidence="1">Uncharacterized protein</fullName>
    </submittedName>
</protein>
<proteinExistence type="predicted"/>
<dbReference type="AlphaFoldDB" id="A0A4C2ADH0"/>